<evidence type="ECO:0000256" key="7">
    <source>
        <dbReference type="SAM" id="Phobius"/>
    </source>
</evidence>
<dbReference type="AlphaFoldDB" id="A0A2K0XJQ8"/>
<keyword evidence="5" id="KW-0902">Two-component regulatory system</keyword>
<dbReference type="SUPFAM" id="SSF55874">
    <property type="entry name" value="ATPase domain of HSP90 chaperone/DNA topoisomerase II/histidine kinase"/>
    <property type="match status" value="1"/>
</dbReference>
<feature type="transmembrane region" description="Helical" evidence="7">
    <location>
        <begin position="367"/>
        <end position="389"/>
    </location>
</feature>
<dbReference type="InterPro" id="IPR033406">
    <property type="entry name" value="DUF5113"/>
</dbReference>
<evidence type="ECO:0000256" key="4">
    <source>
        <dbReference type="ARBA" id="ARBA00022777"/>
    </source>
</evidence>
<dbReference type="Gene3D" id="1.25.40.10">
    <property type="entry name" value="Tetratricopeptide repeat domain"/>
    <property type="match status" value="1"/>
</dbReference>
<dbReference type="InterPro" id="IPR011990">
    <property type="entry name" value="TPR-like_helical_dom_sf"/>
</dbReference>
<dbReference type="InterPro" id="IPR033405">
    <property type="entry name" value="DUF5112"/>
</dbReference>
<dbReference type="Proteomes" id="UP000236634">
    <property type="component" value="Unassembled WGS sequence"/>
</dbReference>
<keyword evidence="9" id="KW-0547">Nucleotide-binding</keyword>
<evidence type="ECO:0000256" key="1">
    <source>
        <dbReference type="ARBA" id="ARBA00000085"/>
    </source>
</evidence>
<feature type="coiled-coil region" evidence="6">
    <location>
        <begin position="421"/>
        <end position="448"/>
    </location>
</feature>
<proteinExistence type="predicted"/>
<evidence type="ECO:0000256" key="5">
    <source>
        <dbReference type="ARBA" id="ARBA00023012"/>
    </source>
</evidence>
<evidence type="ECO:0000313" key="10">
    <source>
        <dbReference type="Proteomes" id="UP000236634"/>
    </source>
</evidence>
<keyword evidence="7" id="KW-0812">Transmembrane</keyword>
<dbReference type="InterPro" id="IPR003594">
    <property type="entry name" value="HATPase_dom"/>
</dbReference>
<dbReference type="GO" id="GO:0004673">
    <property type="term" value="F:protein histidine kinase activity"/>
    <property type="evidence" value="ECO:0007669"/>
    <property type="project" value="UniProtKB-EC"/>
</dbReference>
<comment type="caution">
    <text evidence="9">The sequence shown here is derived from an EMBL/GenBank/DDBJ whole genome shotgun (WGS) entry which is preliminary data.</text>
</comment>
<dbReference type="Pfam" id="PF17139">
    <property type="entry name" value="DUF5112"/>
    <property type="match status" value="1"/>
</dbReference>
<evidence type="ECO:0000256" key="3">
    <source>
        <dbReference type="ARBA" id="ARBA00022679"/>
    </source>
</evidence>
<protein>
    <recommendedName>
        <fullName evidence="2">histidine kinase</fullName>
        <ecNumber evidence="2">2.7.13.3</ecNumber>
    </recommendedName>
</protein>
<evidence type="ECO:0000313" key="9">
    <source>
        <dbReference type="EMBL" id="PNP94751.1"/>
    </source>
</evidence>
<keyword evidence="7" id="KW-0472">Membrane</keyword>
<dbReference type="InterPro" id="IPR050736">
    <property type="entry name" value="Sensor_HK_Regulatory"/>
</dbReference>
<feature type="domain" description="Histidine kinase" evidence="8">
    <location>
        <begin position="447"/>
        <end position="687"/>
    </location>
</feature>
<keyword evidence="3" id="KW-0808">Transferase</keyword>
<dbReference type="Gene3D" id="3.30.565.10">
    <property type="entry name" value="Histidine kinase-like ATPase, C-terminal domain"/>
    <property type="match status" value="1"/>
</dbReference>
<dbReference type="PANTHER" id="PTHR43711">
    <property type="entry name" value="TWO-COMPONENT HISTIDINE KINASE"/>
    <property type="match status" value="1"/>
</dbReference>
<evidence type="ECO:0000256" key="2">
    <source>
        <dbReference type="ARBA" id="ARBA00012438"/>
    </source>
</evidence>
<evidence type="ECO:0000259" key="8">
    <source>
        <dbReference type="PROSITE" id="PS50109"/>
    </source>
</evidence>
<name>A0A2K0XJQ8_9BACT</name>
<sequence>MALNEKAYAFRYRNLDSTTFYAQKALKLSKTRSGDYAEALNNLAFVSLAKMQYQQADSLLSLIFQNTNNQIEQLIADVQMMRLCQRCSENKDFYVYRERAIRRFKRIKEESANLSDHQELRMIYAESEFNITNSTYFYYVGLENESVEAINVIDVNGDITRDTTQLLNYLYNVGAGGVILNGTREEINQTEFDYLIRCYQLSKQFHYPYWEANSLQAISERLQRKKYRDKLIHDNLPSFQYLNPYHMPDSLLAGHLAQRALDKFRKYGDVYQTAGAYRTLAQCYWELHDYPSALICLTNALNTNQAILQAPDLVASIREQLSLVYSAMNDKQKSDYNRNLYLDIQEGTRQDRQLEARAEQLNQSLRILNRMIVAIVLMIVFVSFLLWMFDWMRKRNEKRTSVLEKLLEPLEEWKVENEKFLSTYQERYEEMEERKEMTEVRLSQNKRRNLEQRAKLSLVQIVLPLIDRILHEVHRLCDRQENSQIRAERYTYIAELTDQINQYNAVLTNWIQLRKGYLSLKIESFPLQDLLDILRRNRMSFRLKGIELNIQDTDAVVKADKTLTLFMLNTLCDNARKFTPSGGKVRVYANNERDFVEIVVEDTGIGMTSEQLQHLFDHKPIVDSAAPDSASLQKHNSRVSHGFGLMNCKGIIDRYKKISKIFDVCTIQAESEYQKGSKFLFRLPKGVVRLLLTVVLLGSQLAMPLFAKQLVASTHSSSHGNASMKINKGATSMASAFADSVYQSNINGTFHKTLIYADSCISYLNKMYLAQYPQKADTMVLITGSTALPAEIQWLHQHVSMPYNLILSLRNEVAVAALGLKYWNLYSYNNQVYIQLFRERSADNTLSTYVKMMQKSESNKNIAIALLSFIFLLIFPAYYFLYYRHRIYYQFCVHKIDNINQVLLGEDSAKNKLAKINELWASNKQIFNPQFSRLNAIVAQIQSALKQRIQTEEVQVHQMEILEDDLHRSDYENSQLYISNSVLDNCLSTLKHETMYYPSKIKLLVEKKDENLAPLKEISTYYRDLFKILSAQAMRQVDNTSRVDDELLQYLFDMLQQQNKAKPIMQIHQRDETYTFIDLTMQNLQLSDEALSALFTPDTHDMQFWLCRQIIRELGEATNARACGIEARRLADGYVHILITITNQTWKNLKLS</sequence>
<dbReference type="EMBL" id="NBAX01000005">
    <property type="protein sequence ID" value="PNP94751.1"/>
    <property type="molecule type" value="Genomic_DNA"/>
</dbReference>
<accession>A0A2K0XJQ8</accession>
<dbReference type="EC" id="2.7.13.3" evidence="2"/>
<feature type="transmembrane region" description="Helical" evidence="7">
    <location>
        <begin position="862"/>
        <end position="881"/>
    </location>
</feature>
<keyword evidence="6" id="KW-0175">Coiled coil</keyword>
<dbReference type="PANTHER" id="PTHR43711:SF31">
    <property type="entry name" value="HISTIDINE KINASE"/>
    <property type="match status" value="1"/>
</dbReference>
<dbReference type="Pfam" id="PF02518">
    <property type="entry name" value="HATPase_c"/>
    <property type="match status" value="1"/>
</dbReference>
<dbReference type="PROSITE" id="PS50109">
    <property type="entry name" value="HIS_KIN"/>
    <property type="match status" value="1"/>
</dbReference>
<organism evidence="9 10">
    <name type="scientific">Hoylesella timonensis</name>
    <dbReference type="NCBI Taxonomy" id="386414"/>
    <lineage>
        <taxon>Bacteria</taxon>
        <taxon>Pseudomonadati</taxon>
        <taxon>Bacteroidota</taxon>
        <taxon>Bacteroidia</taxon>
        <taxon>Bacteroidales</taxon>
        <taxon>Prevotellaceae</taxon>
        <taxon>Hoylesella</taxon>
    </lineage>
</organism>
<dbReference type="SMART" id="SM00387">
    <property type="entry name" value="HATPase_c"/>
    <property type="match status" value="1"/>
</dbReference>
<reference evidence="9 10" key="1">
    <citation type="submission" date="2017-03" db="EMBL/GenBank/DDBJ databases">
        <authorList>
            <person name="Afonso C.L."/>
            <person name="Miller P.J."/>
            <person name="Scott M.A."/>
            <person name="Spackman E."/>
            <person name="Goraichik I."/>
            <person name="Dimitrov K.M."/>
            <person name="Suarez D.L."/>
            <person name="Swayne D.E."/>
        </authorList>
    </citation>
    <scope>NUCLEOTIDE SEQUENCE [LARGE SCALE GENOMIC DNA]</scope>
    <source>
        <strain evidence="9 10">DNF00076</strain>
    </source>
</reference>
<dbReference type="InterPro" id="IPR036890">
    <property type="entry name" value="HATPase_C_sf"/>
</dbReference>
<keyword evidence="7" id="KW-1133">Transmembrane helix</keyword>
<gene>
    <name evidence="9" type="ORF">BFS16_07305</name>
</gene>
<keyword evidence="4" id="KW-0418">Kinase</keyword>
<keyword evidence="9" id="KW-0067">ATP-binding</keyword>
<feature type="coiled-coil region" evidence="6">
    <location>
        <begin position="344"/>
        <end position="371"/>
    </location>
</feature>
<comment type="catalytic activity">
    <reaction evidence="1">
        <text>ATP + protein L-histidine = ADP + protein N-phospho-L-histidine.</text>
        <dbReference type="EC" id="2.7.13.3"/>
    </reaction>
</comment>
<evidence type="ECO:0000256" key="6">
    <source>
        <dbReference type="SAM" id="Coils"/>
    </source>
</evidence>
<dbReference type="InterPro" id="IPR005467">
    <property type="entry name" value="His_kinase_dom"/>
</dbReference>
<dbReference type="Pfam" id="PF17140">
    <property type="entry name" value="DUF5113"/>
    <property type="match status" value="2"/>
</dbReference>
<dbReference type="GO" id="GO:0005524">
    <property type="term" value="F:ATP binding"/>
    <property type="evidence" value="ECO:0007669"/>
    <property type="project" value="UniProtKB-KW"/>
</dbReference>
<dbReference type="GO" id="GO:0000160">
    <property type="term" value="P:phosphorelay signal transduction system"/>
    <property type="evidence" value="ECO:0007669"/>
    <property type="project" value="UniProtKB-KW"/>
</dbReference>
<dbReference type="SUPFAM" id="SSF48452">
    <property type="entry name" value="TPR-like"/>
    <property type="match status" value="1"/>
</dbReference>